<dbReference type="CDD" id="cd16964">
    <property type="entry name" value="YqgF"/>
    <property type="match status" value="1"/>
</dbReference>
<dbReference type="PANTHER" id="PTHR33317">
    <property type="entry name" value="POLYNUCLEOTIDYL TRANSFERASE, RIBONUCLEASE H-LIKE SUPERFAMILY PROTEIN"/>
    <property type="match status" value="1"/>
</dbReference>
<dbReference type="GO" id="GO:0005829">
    <property type="term" value="C:cytosol"/>
    <property type="evidence" value="ECO:0007669"/>
    <property type="project" value="TreeGrafter"/>
</dbReference>
<dbReference type="HAMAP" id="MF_00651">
    <property type="entry name" value="Nuclease_YqgF"/>
    <property type="match status" value="1"/>
</dbReference>
<dbReference type="NCBIfam" id="TIGR00250">
    <property type="entry name" value="RNAse_H_YqgF"/>
    <property type="match status" value="1"/>
</dbReference>
<dbReference type="InterPro" id="IPR005227">
    <property type="entry name" value="YqgF"/>
</dbReference>
<reference evidence="7 8" key="1">
    <citation type="journal article" date="2015" name="Nature">
        <title>rRNA introns, odd ribosomes, and small enigmatic genomes across a large radiation of phyla.</title>
        <authorList>
            <person name="Brown C.T."/>
            <person name="Hug L.A."/>
            <person name="Thomas B.C."/>
            <person name="Sharon I."/>
            <person name="Castelle C.J."/>
            <person name="Singh A."/>
            <person name="Wilkins M.J."/>
            <person name="Williams K.H."/>
            <person name="Banfield J.F."/>
        </authorList>
    </citation>
    <scope>NUCLEOTIDE SEQUENCE [LARGE SCALE GENOMIC DNA]</scope>
</reference>
<keyword evidence="1 5" id="KW-0963">Cytoplasm</keyword>
<dbReference type="GO" id="GO:0000967">
    <property type="term" value="P:rRNA 5'-end processing"/>
    <property type="evidence" value="ECO:0007669"/>
    <property type="project" value="UniProtKB-UniRule"/>
</dbReference>
<evidence type="ECO:0000256" key="4">
    <source>
        <dbReference type="ARBA" id="ARBA00022801"/>
    </source>
</evidence>
<dbReference type="Pfam" id="PF03652">
    <property type="entry name" value="RuvX"/>
    <property type="match status" value="1"/>
</dbReference>
<gene>
    <name evidence="7" type="ORF">UX34_C0006G0009</name>
</gene>
<name>A0A0G1NWX6_9BACT</name>
<dbReference type="GO" id="GO:0004518">
    <property type="term" value="F:nuclease activity"/>
    <property type="evidence" value="ECO:0007669"/>
    <property type="project" value="UniProtKB-KW"/>
</dbReference>
<comment type="caution">
    <text evidence="7">The sequence shown here is derived from an EMBL/GenBank/DDBJ whole genome shotgun (WGS) entry which is preliminary data.</text>
</comment>
<protein>
    <recommendedName>
        <fullName evidence="5">Putative pre-16S rRNA nuclease</fullName>
        <ecNumber evidence="5">3.1.-.-</ecNumber>
    </recommendedName>
</protein>
<dbReference type="InterPro" id="IPR037027">
    <property type="entry name" value="YqgF/RNaseH-like_dom_sf"/>
</dbReference>
<comment type="similarity">
    <text evidence="5">Belongs to the YqgF HJR family.</text>
</comment>
<organism evidence="7 8">
    <name type="scientific">Candidatus Woesebacteria bacterium GW2011_GWF1_46_13</name>
    <dbReference type="NCBI Taxonomy" id="1618602"/>
    <lineage>
        <taxon>Bacteria</taxon>
        <taxon>Candidatus Woeseibacteriota</taxon>
    </lineage>
</organism>
<accession>A0A0G1NWX6</accession>
<evidence type="ECO:0000256" key="3">
    <source>
        <dbReference type="ARBA" id="ARBA00022722"/>
    </source>
</evidence>
<evidence type="ECO:0000256" key="1">
    <source>
        <dbReference type="ARBA" id="ARBA00022490"/>
    </source>
</evidence>
<evidence type="ECO:0000259" key="6">
    <source>
        <dbReference type="SMART" id="SM00732"/>
    </source>
</evidence>
<sequence length="127" mass="13897">MKILGIDYGRKKMGLSLATGKLAEPYDVIRIQEAGEAMAKIGKIVKEEGVELIVVGISEGAMGAETMAFGKRLSGRLGLKVEFWDETLSTHDSRALSIEAGLPRKKRRGLEDAFAAAVMLQSYLERR</sequence>
<keyword evidence="2 5" id="KW-0690">Ribosome biogenesis</keyword>
<feature type="domain" description="YqgF/RNase H-like" evidence="6">
    <location>
        <begin position="1"/>
        <end position="93"/>
    </location>
</feature>
<dbReference type="SUPFAM" id="SSF53098">
    <property type="entry name" value="Ribonuclease H-like"/>
    <property type="match status" value="1"/>
</dbReference>
<dbReference type="EC" id="3.1.-.-" evidence="5"/>
<dbReference type="AlphaFoldDB" id="A0A0G1NWX6"/>
<keyword evidence="4 5" id="KW-0378">Hydrolase</keyword>
<evidence type="ECO:0000313" key="8">
    <source>
        <dbReference type="Proteomes" id="UP000034643"/>
    </source>
</evidence>
<dbReference type="InterPro" id="IPR006641">
    <property type="entry name" value="YqgF/RNaseH-like_dom"/>
</dbReference>
<dbReference type="SMART" id="SM00732">
    <property type="entry name" value="YqgFc"/>
    <property type="match status" value="1"/>
</dbReference>
<evidence type="ECO:0000256" key="2">
    <source>
        <dbReference type="ARBA" id="ARBA00022517"/>
    </source>
</evidence>
<evidence type="ECO:0000256" key="5">
    <source>
        <dbReference type="HAMAP-Rule" id="MF_00651"/>
    </source>
</evidence>
<dbReference type="Proteomes" id="UP000034643">
    <property type="component" value="Unassembled WGS sequence"/>
</dbReference>
<dbReference type="InterPro" id="IPR012337">
    <property type="entry name" value="RNaseH-like_sf"/>
</dbReference>
<dbReference type="Gene3D" id="3.30.420.140">
    <property type="entry name" value="YqgF/RNase H-like domain"/>
    <property type="match status" value="1"/>
</dbReference>
<comment type="function">
    <text evidence="5">Could be a nuclease involved in processing of the 5'-end of pre-16S rRNA.</text>
</comment>
<dbReference type="EMBL" id="LCLV01000006">
    <property type="protein sequence ID" value="KKU24991.1"/>
    <property type="molecule type" value="Genomic_DNA"/>
</dbReference>
<evidence type="ECO:0000313" key="7">
    <source>
        <dbReference type="EMBL" id="KKU24991.1"/>
    </source>
</evidence>
<proteinExistence type="inferred from homology"/>
<keyword evidence="3 5" id="KW-0540">Nuclease</keyword>
<comment type="subcellular location">
    <subcellularLocation>
        <location evidence="5">Cytoplasm</location>
    </subcellularLocation>
</comment>
<dbReference type="GO" id="GO:0016788">
    <property type="term" value="F:hydrolase activity, acting on ester bonds"/>
    <property type="evidence" value="ECO:0007669"/>
    <property type="project" value="UniProtKB-UniRule"/>
</dbReference>
<dbReference type="PANTHER" id="PTHR33317:SF4">
    <property type="entry name" value="POLYNUCLEOTIDYL TRANSFERASE, RIBONUCLEASE H-LIKE SUPERFAMILY PROTEIN"/>
    <property type="match status" value="1"/>
</dbReference>